<dbReference type="Gene3D" id="3.90.1200.10">
    <property type="match status" value="1"/>
</dbReference>
<name>A0A3N0GHV9_9ACTN</name>
<dbReference type="GO" id="GO:0016740">
    <property type="term" value="F:transferase activity"/>
    <property type="evidence" value="ECO:0007669"/>
    <property type="project" value="UniProtKB-KW"/>
</dbReference>
<gene>
    <name evidence="2" type="ORF">EFL26_21735</name>
</gene>
<feature type="domain" description="Aminoglycoside phosphotransferase" evidence="1">
    <location>
        <begin position="38"/>
        <end position="260"/>
    </location>
</feature>
<dbReference type="Pfam" id="PF01636">
    <property type="entry name" value="APH"/>
    <property type="match status" value="1"/>
</dbReference>
<dbReference type="AlphaFoldDB" id="A0A3N0GHV9"/>
<evidence type="ECO:0000313" key="3">
    <source>
        <dbReference type="Proteomes" id="UP000279994"/>
    </source>
</evidence>
<dbReference type="PANTHER" id="PTHR47829:SF1">
    <property type="entry name" value="HAD FAMILY PHOSPHATASE"/>
    <property type="match status" value="1"/>
</dbReference>
<evidence type="ECO:0000259" key="1">
    <source>
        <dbReference type="Pfam" id="PF01636"/>
    </source>
</evidence>
<accession>A0A3N0GHV9</accession>
<dbReference type="Gene3D" id="3.30.200.20">
    <property type="entry name" value="Phosphorylase Kinase, domain 1"/>
    <property type="match status" value="1"/>
</dbReference>
<dbReference type="InterPro" id="IPR011009">
    <property type="entry name" value="Kinase-like_dom_sf"/>
</dbReference>
<dbReference type="CDD" id="cd05154">
    <property type="entry name" value="ACAD10_11_N-like"/>
    <property type="match status" value="1"/>
</dbReference>
<comment type="caution">
    <text evidence="2">The sequence shown here is derived from an EMBL/GenBank/DDBJ whole genome shotgun (WGS) entry which is preliminary data.</text>
</comment>
<dbReference type="InterPro" id="IPR002575">
    <property type="entry name" value="Aminoglycoside_PTrfase"/>
</dbReference>
<protein>
    <submittedName>
        <fullName evidence="2">Phosphotransferase family protein</fullName>
    </submittedName>
</protein>
<dbReference type="InterPro" id="IPR041726">
    <property type="entry name" value="ACAD10_11_N"/>
</dbReference>
<dbReference type="PANTHER" id="PTHR47829">
    <property type="entry name" value="HYDROLASE, PUTATIVE (AFU_ORTHOLOGUE AFUA_1G12880)-RELATED"/>
    <property type="match status" value="1"/>
</dbReference>
<dbReference type="SUPFAM" id="SSF56112">
    <property type="entry name" value="Protein kinase-like (PK-like)"/>
    <property type="match status" value="1"/>
</dbReference>
<proteinExistence type="predicted"/>
<dbReference type="EMBL" id="RJSF01000047">
    <property type="protein sequence ID" value="RNM11776.1"/>
    <property type="molecule type" value="Genomic_DNA"/>
</dbReference>
<dbReference type="Proteomes" id="UP000279994">
    <property type="component" value="Unassembled WGS sequence"/>
</dbReference>
<dbReference type="RefSeq" id="WP_123225009.1">
    <property type="nucleotide sequence ID" value="NZ_RJSF01000047.1"/>
</dbReference>
<organism evidence="2 3">
    <name type="scientific">Nocardioides pocheonensis</name>
    <dbReference type="NCBI Taxonomy" id="661485"/>
    <lineage>
        <taxon>Bacteria</taxon>
        <taxon>Bacillati</taxon>
        <taxon>Actinomycetota</taxon>
        <taxon>Actinomycetes</taxon>
        <taxon>Propionibacteriales</taxon>
        <taxon>Nocardioidaceae</taxon>
        <taxon>Nocardioides</taxon>
    </lineage>
</organism>
<keyword evidence="2" id="KW-0808">Transferase</keyword>
<dbReference type="OrthoDB" id="3806873at2"/>
<reference evidence="2 3" key="1">
    <citation type="submission" date="2018-11" db="EMBL/GenBank/DDBJ databases">
        <authorList>
            <person name="Li F."/>
        </authorList>
    </citation>
    <scope>NUCLEOTIDE SEQUENCE [LARGE SCALE GENOMIC DNA]</scope>
    <source>
        <strain evidence="2 3">Gsoil 818</strain>
    </source>
</reference>
<keyword evidence="3" id="KW-1185">Reference proteome</keyword>
<dbReference type="InterPro" id="IPR052898">
    <property type="entry name" value="ACAD10-like"/>
</dbReference>
<evidence type="ECO:0000313" key="2">
    <source>
        <dbReference type="EMBL" id="RNM11776.1"/>
    </source>
</evidence>
<sequence>MSRTNNSSSTNDLVSLDRMAPALAAALGDDRWLGVGAQLISGGKSNLTFILACDAGELVLRRPPTGDLLPSAHDMAREARVQRALSGSGVPVAEVVLSDDGALLGVPCYVMRKVTGHVVRSTLPPGYANSASAREAMAWAFVDTLVAIHSVDAVMVGLGDFGRAEGFMERQVRRWGAQWESSRTEEVAEMTELGRRLAARVPAPQPGAVVHGDYRIDNVIFDAQDVGRVRAVLDWELSTLGDPLADLGMLMLFWREAGEPPIELIPGVTHLSGFPSRAGVVERYAAASDLDLSALRFYEAFAHYKFAVIAQGVAARSRTGAMAGQSFGDLDGQVRQLAASGLTRI</sequence>